<dbReference type="Pfam" id="PF01266">
    <property type="entry name" value="DAO"/>
    <property type="match status" value="2"/>
</dbReference>
<dbReference type="GO" id="GO:0016491">
    <property type="term" value="F:oxidoreductase activity"/>
    <property type="evidence" value="ECO:0007669"/>
    <property type="project" value="UniProtKB-KW"/>
</dbReference>
<sequence length="472" mass="50766">MPWREAAPLRVAAFASVMRGGAGRPYRIGKKRRKREERNVAETDFDAIVVGSGCAGAVAAYELAKAGKSTLVVERGNFAGAKNMTGGRIYSHSLKKVFPDFESEAPLERKITHERIALMDPASQTAVDFTSPELAEEGKDSYSVLRAPFDQWLASKAEDAGAEYICGIAVEELLKDGSGRVVGVRAGEDEITAEATIVAEGVNSLLCERSLGNPRPKPSQMAVGIKQVFELPASQIEDRFLVPEGEGAAMLFVGDCTHGNVGGGFLYTNRDSISLGLVATISLAADGANETPVYQMLEDFKNHPAVAPVIRGAKLVEHSGHMVPEGGYGMVPKYVFDGCLVAGESAGLCMNMGYQVRGMDFAVASGQMAGQAAVRALDAGDTSAAGLSSYKEAMEGSFVIQDLRTFSKWPHVMEGWDRMFTEYPAMARDVFNAMFSVDGKPQKPLMKRMMPIVKQRGLFKLAGEVRKAVKSL</sequence>
<keyword evidence="3" id="KW-0285">Flavoprotein</keyword>
<dbReference type="PaxDb" id="479437-Elen_3106"/>
<evidence type="ECO:0000256" key="3">
    <source>
        <dbReference type="ARBA" id="ARBA00022630"/>
    </source>
</evidence>
<evidence type="ECO:0000256" key="1">
    <source>
        <dbReference type="ARBA" id="ARBA00001974"/>
    </source>
</evidence>
<comment type="similarity">
    <text evidence="2">Belongs to the ETF-QO/FixC family.</text>
</comment>
<gene>
    <name evidence="8" type="ordered locus">Elen_3106</name>
</gene>
<evidence type="ECO:0000256" key="4">
    <source>
        <dbReference type="ARBA" id="ARBA00022827"/>
    </source>
</evidence>
<comment type="cofactor">
    <cofactor evidence="1">
        <name>FAD</name>
        <dbReference type="ChEBI" id="CHEBI:57692"/>
    </cofactor>
</comment>
<dbReference type="InterPro" id="IPR006076">
    <property type="entry name" value="FAD-dep_OxRdtase"/>
</dbReference>
<dbReference type="InterPro" id="IPR039651">
    <property type="entry name" value="FixC-like"/>
</dbReference>
<keyword evidence="9" id="KW-1185">Reference proteome</keyword>
<dbReference type="PANTHER" id="PTHR43624:SF2">
    <property type="entry name" value="ELECTRON TRANSFER FLAVOPROTEIN-QUINONE OXIDOREDUCTASE YDIS-RELATED"/>
    <property type="match status" value="1"/>
</dbReference>
<feature type="domain" description="FAD dependent oxidoreductase" evidence="6">
    <location>
        <begin position="46"/>
        <end position="98"/>
    </location>
</feature>
<feature type="domain" description="FixC-like C-terminal" evidence="7">
    <location>
        <begin position="409"/>
        <end position="471"/>
    </location>
</feature>
<evidence type="ECO:0000256" key="2">
    <source>
        <dbReference type="ARBA" id="ARBA00006796"/>
    </source>
</evidence>
<feature type="domain" description="FAD dependent oxidoreductase" evidence="6">
    <location>
        <begin position="151"/>
        <end position="370"/>
    </location>
</feature>
<dbReference type="PANTHER" id="PTHR43624">
    <property type="entry name" value="ELECTRON TRANSFER FLAVOPROTEIN-QUINONE OXIDOREDUCTASE YDIS-RELATED"/>
    <property type="match status" value="1"/>
</dbReference>
<dbReference type="SUPFAM" id="SSF54373">
    <property type="entry name" value="FAD-linked reductases, C-terminal domain"/>
    <property type="match status" value="1"/>
</dbReference>
<evidence type="ECO:0000313" key="9">
    <source>
        <dbReference type="Proteomes" id="UP000001377"/>
    </source>
</evidence>
<evidence type="ECO:0000256" key="5">
    <source>
        <dbReference type="ARBA" id="ARBA00023002"/>
    </source>
</evidence>
<dbReference type="AlphaFoldDB" id="C8WPV4"/>
<dbReference type="EMBL" id="CP001726">
    <property type="protein sequence ID" value="ACV57048.1"/>
    <property type="molecule type" value="Genomic_DNA"/>
</dbReference>
<dbReference type="Proteomes" id="UP000001377">
    <property type="component" value="Chromosome"/>
</dbReference>
<dbReference type="STRING" id="479437.Elen_3106"/>
<dbReference type="InterPro" id="IPR036188">
    <property type="entry name" value="FAD/NAD-bd_sf"/>
</dbReference>
<evidence type="ECO:0000313" key="8">
    <source>
        <dbReference type="EMBL" id="ACV57048.1"/>
    </source>
</evidence>
<protein>
    <submittedName>
        <fullName evidence="8">FAD dependent oxidoreductase</fullName>
    </submittedName>
</protein>
<dbReference type="KEGG" id="ele:Elen_3106"/>
<proteinExistence type="inferred from homology"/>
<dbReference type="Pfam" id="PF26311">
    <property type="entry name" value="ETF-QO_FixC_C"/>
    <property type="match status" value="1"/>
</dbReference>
<dbReference type="Gene3D" id="3.50.50.60">
    <property type="entry name" value="FAD/NAD(P)-binding domain"/>
    <property type="match status" value="1"/>
</dbReference>
<dbReference type="InterPro" id="IPR059103">
    <property type="entry name" value="FixC-like_C"/>
</dbReference>
<dbReference type="SUPFAM" id="SSF51905">
    <property type="entry name" value="FAD/NAD(P)-binding domain"/>
    <property type="match status" value="1"/>
</dbReference>
<dbReference type="eggNOG" id="COG0644">
    <property type="taxonomic scope" value="Bacteria"/>
</dbReference>
<name>C8WPV4_EGGLE</name>
<organism evidence="8 9">
    <name type="scientific">Eggerthella lenta (strain ATCC 25559 / DSM 2243 / CCUG 17323 / JCM 9979 / KCTC 3265 / NCTC 11813 / VPI 0255 / 1899 B)</name>
    <name type="common">Eubacterium lentum</name>
    <dbReference type="NCBI Taxonomy" id="479437"/>
    <lineage>
        <taxon>Bacteria</taxon>
        <taxon>Bacillati</taxon>
        <taxon>Actinomycetota</taxon>
        <taxon>Coriobacteriia</taxon>
        <taxon>Eggerthellales</taxon>
        <taxon>Eggerthellaceae</taxon>
        <taxon>Eggerthella</taxon>
    </lineage>
</organism>
<evidence type="ECO:0000259" key="7">
    <source>
        <dbReference type="Pfam" id="PF26311"/>
    </source>
</evidence>
<dbReference type="NCBIfam" id="NF007450">
    <property type="entry name" value="PRK10015.1"/>
    <property type="match status" value="1"/>
</dbReference>
<keyword evidence="4" id="KW-0274">FAD</keyword>
<dbReference type="HOGENOM" id="CLU_050977_0_0_11"/>
<keyword evidence="5" id="KW-0560">Oxidoreductase</keyword>
<accession>C8WPV4</accession>
<reference evidence="8 9" key="1">
    <citation type="journal article" date="2009" name="Stand. Genomic Sci.">
        <title>Complete genome sequence of Eggerthella lenta type strain (IPP VPI 0255).</title>
        <authorList>
            <person name="Saunders E."/>
            <person name="Pukall R."/>
            <person name="Abt B."/>
            <person name="Lapidus A."/>
            <person name="Glavina Del Rio T."/>
            <person name="Copeland A."/>
            <person name="Tice H."/>
            <person name="Cheng J.F."/>
            <person name="Lucas S."/>
            <person name="Chen F."/>
            <person name="Nolan M."/>
            <person name="Bruce D."/>
            <person name="Goodwin L."/>
            <person name="Pitluck S."/>
            <person name="Ivanova N."/>
            <person name="Mavromatis K."/>
            <person name="Ovchinnikova G."/>
            <person name="Pati A."/>
            <person name="Chen A."/>
            <person name="Palaniappan K."/>
            <person name="Land M."/>
            <person name="Hauser L."/>
            <person name="Chang Y.J."/>
            <person name="Jeffries C.D."/>
            <person name="Chain P."/>
            <person name="Meincke L."/>
            <person name="Sims D."/>
            <person name="Brettin T."/>
            <person name="Detter J.C."/>
            <person name="Goker M."/>
            <person name="Bristow J."/>
            <person name="Eisen J.A."/>
            <person name="Markowitz V."/>
            <person name="Hugenholtz P."/>
            <person name="Kyrpides N.C."/>
            <person name="Klenk H.P."/>
            <person name="Han C."/>
        </authorList>
    </citation>
    <scope>NUCLEOTIDE SEQUENCE [LARGE SCALE GENOMIC DNA]</scope>
    <source>
        <strain evidence="9">ATCC 25559 / DSM 2243 / CCUG 17323 / JCM 9979 / KCTC 3265 / NCTC 11813 / VPI 0255 / 1899 B</strain>
    </source>
</reference>
<evidence type="ECO:0000259" key="6">
    <source>
        <dbReference type="Pfam" id="PF01266"/>
    </source>
</evidence>